<sequence length="519" mass="56944">MTDMPATALSDSSELPECVHFVDDWDGILHETYGGDADRAVLDCAGRLAADPAGQGAYAWTLGLVMMAAHIGRFSRKDVTAAALEALHTTDRRLREAPCAHRTHPYESDLDDRLDHFVDDLPLLTNGLAEDEDPDWEDDATKEQWLCPRDVAGYARVAVDIIAPGSVGGVPPRLPARDARRAADLRSIVWDYPGAGVDPGQELSGYARDLLADPLGRHRAGLVVVLHAACFYAAGGRIRDRRVLDTMVDALEAVLPGLGDAPCAHGAGNDTGDHTGDHPEVGRDTAEQATVGIHLLSPGGRGVYRHWHREEVETAPLEAWLCPAFLAAIAREALDHLRAGRERLFGVRDTAHLDEVLLRPDGRLDIARLTRAVRFRCRDGQAAEDAGLWAARRFAAGPADPREWLVLLLVACWSVTSDEEPPPEAVRRDLRAILGAVETAAAARPCPHGDAHPWEVLTELMRGRHFGFHEDPYGAHLNHLYAPREYDTPERPFDPEAWSCPRHLAERIRLALRVIESVN</sequence>
<organism evidence="1 2">
    <name type="scientific">Streptomyces hygroscopicus</name>
    <dbReference type="NCBI Taxonomy" id="1912"/>
    <lineage>
        <taxon>Bacteria</taxon>
        <taxon>Bacillati</taxon>
        <taxon>Actinomycetota</taxon>
        <taxon>Actinomycetes</taxon>
        <taxon>Kitasatosporales</taxon>
        <taxon>Streptomycetaceae</taxon>
        <taxon>Streptomyces</taxon>
        <taxon>Streptomyces violaceusniger group</taxon>
    </lineage>
</organism>
<accession>A0ABQ3U8P7</accession>
<evidence type="ECO:0000313" key="1">
    <source>
        <dbReference type="EMBL" id="GHJ31976.1"/>
    </source>
</evidence>
<dbReference type="RefSeq" id="WP_236258813.1">
    <property type="nucleotide sequence ID" value="NZ_BNEK01000005.1"/>
</dbReference>
<evidence type="ECO:0000313" key="2">
    <source>
        <dbReference type="Proteomes" id="UP001054854"/>
    </source>
</evidence>
<comment type="caution">
    <text evidence="1">The sequence shown here is derived from an EMBL/GenBank/DDBJ whole genome shotgun (WGS) entry which is preliminary data.</text>
</comment>
<protein>
    <submittedName>
        <fullName evidence="1">Uncharacterized protein</fullName>
    </submittedName>
</protein>
<reference evidence="1" key="1">
    <citation type="submission" date="2024-05" db="EMBL/GenBank/DDBJ databases">
        <title>Whole genome shotgun sequence of Streptomyces hygroscopicus NBRC 113678.</title>
        <authorList>
            <person name="Komaki H."/>
            <person name="Tamura T."/>
        </authorList>
    </citation>
    <scope>NUCLEOTIDE SEQUENCE</scope>
    <source>
        <strain evidence="1">N11-34</strain>
    </source>
</reference>
<dbReference type="Proteomes" id="UP001054854">
    <property type="component" value="Unassembled WGS sequence"/>
</dbReference>
<dbReference type="EMBL" id="BNEK01000005">
    <property type="protein sequence ID" value="GHJ31976.1"/>
    <property type="molecule type" value="Genomic_DNA"/>
</dbReference>
<gene>
    <name evidence="1" type="ORF">TPA0910_64090</name>
</gene>
<keyword evidence="2" id="KW-1185">Reference proteome</keyword>
<proteinExistence type="predicted"/>
<name>A0ABQ3U8P7_STRHY</name>